<name>A0A3A8EUY2_9GAMM</name>
<protein>
    <submittedName>
        <fullName evidence="7">DUF423 domain-containing protein</fullName>
    </submittedName>
</protein>
<sequence>MWIAIAAVNLALAVILGAFGAHGLKAFATPEQIGWWGTATQYFFYHALGLLALGILSKVNQHFPIKASFILIQIGILLFCGSLYIMALGLPRGLGAITPIGGVFMILGWLVLAWNAIKYGK</sequence>
<keyword evidence="3 6" id="KW-0812">Transmembrane</keyword>
<dbReference type="Pfam" id="PF04241">
    <property type="entry name" value="DUF423"/>
    <property type="match status" value="1"/>
</dbReference>
<dbReference type="InterPro" id="IPR006696">
    <property type="entry name" value="DUF423"/>
</dbReference>
<feature type="transmembrane region" description="Helical" evidence="6">
    <location>
        <begin position="68"/>
        <end position="90"/>
    </location>
</feature>
<dbReference type="EMBL" id="RAXU01000013">
    <property type="protein sequence ID" value="RKG32671.1"/>
    <property type="molecule type" value="Genomic_DNA"/>
</dbReference>
<comment type="caution">
    <text evidence="7">The sequence shown here is derived from an EMBL/GenBank/DDBJ whole genome shotgun (WGS) entry which is preliminary data.</text>
</comment>
<evidence type="ECO:0000256" key="5">
    <source>
        <dbReference type="ARBA" id="ARBA00023136"/>
    </source>
</evidence>
<dbReference type="Proteomes" id="UP000269001">
    <property type="component" value="Unassembled WGS sequence"/>
</dbReference>
<keyword evidence="8" id="KW-1185">Reference proteome</keyword>
<organism evidence="7 8">
    <name type="scientific">Acinetobacter guerrae</name>
    <dbReference type="NCBI Taxonomy" id="1843371"/>
    <lineage>
        <taxon>Bacteria</taxon>
        <taxon>Pseudomonadati</taxon>
        <taxon>Pseudomonadota</taxon>
        <taxon>Gammaproteobacteria</taxon>
        <taxon>Moraxellales</taxon>
        <taxon>Moraxellaceae</taxon>
        <taxon>Acinetobacter</taxon>
    </lineage>
</organism>
<feature type="transmembrane region" description="Helical" evidence="6">
    <location>
        <begin position="96"/>
        <end position="117"/>
    </location>
</feature>
<keyword evidence="5 6" id="KW-0472">Membrane</keyword>
<evidence type="ECO:0000256" key="3">
    <source>
        <dbReference type="ARBA" id="ARBA00022692"/>
    </source>
</evidence>
<dbReference type="PANTHER" id="PTHR43461">
    <property type="entry name" value="TRANSMEMBRANE PROTEIN 256"/>
    <property type="match status" value="1"/>
</dbReference>
<keyword evidence="4 6" id="KW-1133">Transmembrane helix</keyword>
<comment type="subcellular location">
    <subcellularLocation>
        <location evidence="1">Membrane</location>
        <topology evidence="1">Multi-pass membrane protein</topology>
    </subcellularLocation>
</comment>
<gene>
    <name evidence="7" type="ORF">D7V21_10845</name>
</gene>
<evidence type="ECO:0000256" key="1">
    <source>
        <dbReference type="ARBA" id="ARBA00004141"/>
    </source>
</evidence>
<evidence type="ECO:0000313" key="7">
    <source>
        <dbReference type="EMBL" id="RKG32671.1"/>
    </source>
</evidence>
<reference evidence="7 8" key="1">
    <citation type="submission" date="2018-09" db="EMBL/GenBank/DDBJ databases">
        <title>The draft genome of Acinetobacter spp. strains.</title>
        <authorList>
            <person name="Qin J."/>
            <person name="Feng Y."/>
            <person name="Zong Z."/>
        </authorList>
    </citation>
    <scope>NUCLEOTIDE SEQUENCE [LARGE SCALE GENOMIC DNA]</scope>
    <source>
        <strain evidence="7 8">WCHAc060096</strain>
    </source>
</reference>
<feature type="transmembrane region" description="Helical" evidence="6">
    <location>
        <begin position="33"/>
        <end position="56"/>
    </location>
</feature>
<evidence type="ECO:0000256" key="2">
    <source>
        <dbReference type="ARBA" id="ARBA00009694"/>
    </source>
</evidence>
<dbReference type="GO" id="GO:0016020">
    <property type="term" value="C:membrane"/>
    <property type="evidence" value="ECO:0007669"/>
    <property type="project" value="UniProtKB-SubCell"/>
</dbReference>
<dbReference type="RefSeq" id="WP_120370509.1">
    <property type="nucleotide sequence ID" value="NZ_RAXU01000013.1"/>
</dbReference>
<evidence type="ECO:0000313" key="8">
    <source>
        <dbReference type="Proteomes" id="UP000269001"/>
    </source>
</evidence>
<evidence type="ECO:0000256" key="4">
    <source>
        <dbReference type="ARBA" id="ARBA00022989"/>
    </source>
</evidence>
<proteinExistence type="inferred from homology"/>
<dbReference type="AlphaFoldDB" id="A0A3A8EUY2"/>
<accession>A0A3A8EUY2</accession>
<dbReference type="PANTHER" id="PTHR43461:SF1">
    <property type="entry name" value="TRANSMEMBRANE PROTEIN 256"/>
    <property type="match status" value="1"/>
</dbReference>
<evidence type="ECO:0000256" key="6">
    <source>
        <dbReference type="SAM" id="Phobius"/>
    </source>
</evidence>
<comment type="similarity">
    <text evidence="2">Belongs to the UPF0382 family.</text>
</comment>